<dbReference type="AlphaFoldDB" id="A0AAW0UP21"/>
<evidence type="ECO:0000313" key="17">
    <source>
        <dbReference type="EMBL" id="KAK8399917.1"/>
    </source>
</evidence>
<dbReference type="InterPro" id="IPR006201">
    <property type="entry name" value="Neur_channel"/>
</dbReference>
<evidence type="ECO:0000256" key="9">
    <source>
        <dbReference type="ARBA" id="ARBA00023136"/>
    </source>
</evidence>
<evidence type="ECO:0000256" key="12">
    <source>
        <dbReference type="PROSITE-ProRule" id="PRU00124"/>
    </source>
</evidence>
<dbReference type="PRINTS" id="PR00253">
    <property type="entry name" value="GABAARECEPTR"/>
</dbReference>
<dbReference type="InterPro" id="IPR006028">
    <property type="entry name" value="GABAA/Glycine_rcpt"/>
</dbReference>
<dbReference type="Proteomes" id="UP001487740">
    <property type="component" value="Unassembled WGS sequence"/>
</dbReference>
<dbReference type="CDD" id="cd00112">
    <property type="entry name" value="LDLa"/>
    <property type="match status" value="1"/>
</dbReference>
<dbReference type="InterPro" id="IPR016187">
    <property type="entry name" value="CTDL_fold"/>
</dbReference>
<dbReference type="InterPro" id="IPR016186">
    <property type="entry name" value="C-type_lectin-like/link_sf"/>
</dbReference>
<dbReference type="SUPFAM" id="SSF56436">
    <property type="entry name" value="C-type lectin-like"/>
    <property type="match status" value="1"/>
</dbReference>
<dbReference type="Gene3D" id="2.60.120.200">
    <property type="match status" value="1"/>
</dbReference>
<dbReference type="GO" id="GO:0005254">
    <property type="term" value="F:chloride channel activity"/>
    <property type="evidence" value="ECO:0007669"/>
    <property type="project" value="UniProtKB-ARBA"/>
</dbReference>
<dbReference type="SUPFAM" id="SSF49899">
    <property type="entry name" value="Concanavalin A-like lectins/glucanases"/>
    <property type="match status" value="1"/>
</dbReference>
<feature type="transmembrane region" description="Helical" evidence="14">
    <location>
        <begin position="881"/>
        <end position="903"/>
    </location>
</feature>
<feature type="transmembrane region" description="Helical" evidence="14">
    <location>
        <begin position="735"/>
        <end position="754"/>
    </location>
</feature>
<evidence type="ECO:0000256" key="15">
    <source>
        <dbReference type="SAM" id="SignalP"/>
    </source>
</evidence>
<dbReference type="GO" id="GO:0004888">
    <property type="term" value="F:transmembrane signaling receptor activity"/>
    <property type="evidence" value="ECO:0007669"/>
    <property type="project" value="InterPro"/>
</dbReference>
<evidence type="ECO:0000256" key="5">
    <source>
        <dbReference type="ARBA" id="ARBA00022692"/>
    </source>
</evidence>
<evidence type="ECO:0000256" key="1">
    <source>
        <dbReference type="ARBA" id="ARBA00004141"/>
    </source>
</evidence>
<dbReference type="Pfam" id="PF02932">
    <property type="entry name" value="Neur_chan_memb"/>
    <property type="match status" value="1"/>
</dbReference>
<dbReference type="SMART" id="SM00192">
    <property type="entry name" value="LDLa"/>
    <property type="match status" value="1"/>
</dbReference>
<evidence type="ECO:0000256" key="10">
    <source>
        <dbReference type="ARBA" id="ARBA00023157"/>
    </source>
</evidence>
<keyword evidence="7 14" id="KW-1133">Transmembrane helix</keyword>
<evidence type="ECO:0000256" key="7">
    <source>
        <dbReference type="ARBA" id="ARBA00022989"/>
    </source>
</evidence>
<evidence type="ECO:0000256" key="4">
    <source>
        <dbReference type="ARBA" id="ARBA00022475"/>
    </source>
</evidence>
<dbReference type="SMART" id="SM00159">
    <property type="entry name" value="PTX"/>
    <property type="match status" value="1"/>
</dbReference>
<evidence type="ECO:0000256" key="3">
    <source>
        <dbReference type="ARBA" id="ARBA00022448"/>
    </source>
</evidence>
<dbReference type="SUPFAM" id="SSF63712">
    <property type="entry name" value="Nicotinic receptor ligand binding domain-like"/>
    <property type="match status" value="1"/>
</dbReference>
<dbReference type="GO" id="GO:0099095">
    <property type="term" value="F:ligand-gated monoatomic anion channel activity"/>
    <property type="evidence" value="ECO:0007669"/>
    <property type="project" value="UniProtKB-ARBA"/>
</dbReference>
<dbReference type="Pfam" id="PF13385">
    <property type="entry name" value="Laminin_G_3"/>
    <property type="match status" value="1"/>
</dbReference>
<feature type="signal peptide" evidence="15">
    <location>
        <begin position="1"/>
        <end position="24"/>
    </location>
</feature>
<dbReference type="EMBL" id="JARAKH010000010">
    <property type="protein sequence ID" value="KAK8399917.1"/>
    <property type="molecule type" value="Genomic_DNA"/>
</dbReference>
<dbReference type="GO" id="GO:0005230">
    <property type="term" value="F:extracellular ligand-gated monoatomic ion channel activity"/>
    <property type="evidence" value="ECO:0007669"/>
    <property type="project" value="InterPro"/>
</dbReference>
<evidence type="ECO:0000256" key="8">
    <source>
        <dbReference type="ARBA" id="ARBA00023065"/>
    </source>
</evidence>
<feature type="disulfide bond" evidence="12">
    <location>
        <begin position="464"/>
        <end position="479"/>
    </location>
</feature>
<dbReference type="Gene3D" id="4.10.400.10">
    <property type="entry name" value="Low-density Lipoprotein Receptor"/>
    <property type="match status" value="1"/>
</dbReference>
<dbReference type="GO" id="GO:0005886">
    <property type="term" value="C:plasma membrane"/>
    <property type="evidence" value="ECO:0007669"/>
    <property type="project" value="UniProtKB-SubCell"/>
</dbReference>
<dbReference type="PROSITE" id="PS01209">
    <property type="entry name" value="LDLRA_1"/>
    <property type="match status" value="1"/>
</dbReference>
<dbReference type="InterPro" id="IPR023415">
    <property type="entry name" value="LDLR_class-A_CS"/>
</dbReference>
<sequence>MDRVVLPPCLLLLLLLLRPLGTNSSVHVYEFQPKGQQSDSYLLYSKNLTLPPLDALTFCVRLRFYFLWEVSGFLQVSDDTSGNLVPTIQAEVNLNYIRVTLANFRRYHFLKNRLRALTWHHLCVTYGEGVTVSYLDGAEQDRHPYELNQNITGNHAKVGAWDKASSYSGQLSQVNLWSRALTKQEVAALAECRQTLEGNLIAWEGPWDTFGNVTLTEEPIDKLCQEASGTDYFVFTDFTAPAAFQVCEGLGGYVPTPESRGEYETIVQAVDNYLKNNGRECKPFWAGITDNQEEGVWTLVKHMSKLEPPWAVDEPDGSNLENCAVVEGPLKMADARCDEQQCVVCAVPRRPVWKLLGACERYHRNTHFVALQDPSEGFLFRGYSDYRIVRDGSQWLWWDWRNSQTVATLSSGVNGVPIGRQDWRLTRPMCGQTEGETRRLLLTPCPADFFSCDDASCIRLYQRCDLKFDCRDKSDESGCQLVRFPPVYRPDLPPVVNNRNNESSPLPVTVRVIIESADVDTPSMHMHVNLNVSMTWQEARLNFLNLNEDYTLNRVPYETMREVWVPVIDFTNTKGIHITQTDHQATMVVSMHGKPRLGDDTSPEELEVYPGPENPMSVRRKYSITFQCQFHLKMYPFDEQFCHLELTMLSASSRLLVFDEVGTSAIFEGNPQLVEYFVGDVDIDFHNDRDFAVMIVKLQLLRRSGFIIMNVYIPSLLLLVISYLTLYFTPTNFQVRVLASLTSLLVMATLFTQASSSLPKTSYFKMVDVWLLSSIFFIFIIIVLHTIIDRVREWEPAVQTNASSAPPMKLGETTPASSEKSSSSNTVHPTTETGETTGPPDVEEPSQRWWDSMDLCMREAVAWIPSVGQQQQRQRRCFEKIILWARVLVLFLLVLFNIVYWTLVLA</sequence>
<dbReference type="PROSITE" id="PS00236">
    <property type="entry name" value="NEUROTR_ION_CHANNEL"/>
    <property type="match status" value="1"/>
</dbReference>
<dbReference type="Gene3D" id="3.10.100.10">
    <property type="entry name" value="Mannose-Binding Protein A, subunit A"/>
    <property type="match status" value="1"/>
</dbReference>
<evidence type="ECO:0000256" key="13">
    <source>
        <dbReference type="SAM" id="MobiDB-lite"/>
    </source>
</evidence>
<evidence type="ECO:0000256" key="2">
    <source>
        <dbReference type="ARBA" id="ARBA00004236"/>
    </source>
</evidence>
<keyword evidence="4" id="KW-1003">Cell membrane</keyword>
<comment type="caution">
    <text evidence="17">The sequence shown here is derived from an EMBL/GenBank/DDBJ whole genome shotgun (WGS) entry which is preliminary data.</text>
</comment>
<organism evidence="17 18">
    <name type="scientific">Scylla paramamosain</name>
    <name type="common">Mud crab</name>
    <dbReference type="NCBI Taxonomy" id="85552"/>
    <lineage>
        <taxon>Eukaryota</taxon>
        <taxon>Metazoa</taxon>
        <taxon>Ecdysozoa</taxon>
        <taxon>Arthropoda</taxon>
        <taxon>Crustacea</taxon>
        <taxon>Multicrustacea</taxon>
        <taxon>Malacostraca</taxon>
        <taxon>Eumalacostraca</taxon>
        <taxon>Eucarida</taxon>
        <taxon>Decapoda</taxon>
        <taxon>Pleocyemata</taxon>
        <taxon>Brachyura</taxon>
        <taxon>Eubrachyura</taxon>
        <taxon>Portunoidea</taxon>
        <taxon>Portunidae</taxon>
        <taxon>Portuninae</taxon>
        <taxon>Scylla</taxon>
    </lineage>
</organism>
<dbReference type="InterPro" id="IPR036734">
    <property type="entry name" value="Neur_chan_lig-bd_sf"/>
</dbReference>
<dbReference type="PANTHER" id="PTHR18945">
    <property type="entry name" value="NEUROTRANSMITTER GATED ION CHANNEL"/>
    <property type="match status" value="1"/>
</dbReference>
<keyword evidence="5 14" id="KW-0812">Transmembrane</keyword>
<feature type="transmembrane region" description="Helical" evidence="14">
    <location>
        <begin position="769"/>
        <end position="788"/>
    </location>
</feature>
<feature type="chain" id="PRO_5043844503" description="C-type lectin domain-containing protein" evidence="15">
    <location>
        <begin position="25"/>
        <end position="906"/>
    </location>
</feature>
<gene>
    <name evidence="17" type="ORF">O3P69_002954</name>
</gene>
<dbReference type="Pfam" id="PF00059">
    <property type="entry name" value="Lectin_C"/>
    <property type="match status" value="1"/>
</dbReference>
<feature type="disulfide bond" evidence="12">
    <location>
        <begin position="452"/>
        <end position="470"/>
    </location>
</feature>
<dbReference type="PROSITE" id="PS50041">
    <property type="entry name" value="C_TYPE_LECTIN_2"/>
    <property type="match status" value="1"/>
</dbReference>
<feature type="region of interest" description="Disordered" evidence="13">
    <location>
        <begin position="802"/>
        <end position="845"/>
    </location>
</feature>
<dbReference type="Pfam" id="PF02931">
    <property type="entry name" value="Neur_chan_LBD"/>
    <property type="match status" value="1"/>
</dbReference>
<feature type="transmembrane region" description="Helical" evidence="14">
    <location>
        <begin position="706"/>
        <end position="728"/>
    </location>
</feature>
<keyword evidence="6 15" id="KW-0732">Signal</keyword>
<keyword evidence="8" id="KW-0406">Ion transport</keyword>
<evidence type="ECO:0000259" key="16">
    <source>
        <dbReference type="PROSITE" id="PS50041"/>
    </source>
</evidence>
<proteinExistence type="predicted"/>
<accession>A0AAW0UP21</accession>
<feature type="domain" description="C-type lectin" evidence="16">
    <location>
        <begin position="227"/>
        <end position="346"/>
    </location>
</feature>
<dbReference type="SUPFAM" id="SSF57424">
    <property type="entry name" value="LDL receptor-like module"/>
    <property type="match status" value="1"/>
</dbReference>
<dbReference type="InterPro" id="IPR001759">
    <property type="entry name" value="PTX_dom"/>
</dbReference>
<dbReference type="InterPro" id="IPR013320">
    <property type="entry name" value="ConA-like_dom_sf"/>
</dbReference>
<evidence type="ECO:0000256" key="6">
    <source>
        <dbReference type="ARBA" id="ARBA00022729"/>
    </source>
</evidence>
<dbReference type="InterPro" id="IPR006029">
    <property type="entry name" value="Neurotrans-gated_channel_TM"/>
</dbReference>
<dbReference type="PROSITE" id="PS50068">
    <property type="entry name" value="LDLRA_2"/>
    <property type="match status" value="1"/>
</dbReference>
<dbReference type="Gene3D" id="1.20.58.390">
    <property type="entry name" value="Neurotransmitter-gated ion-channel transmembrane domain"/>
    <property type="match status" value="1"/>
</dbReference>
<feature type="compositionally biased region" description="Low complexity" evidence="13">
    <location>
        <begin position="817"/>
        <end position="840"/>
    </location>
</feature>
<keyword evidence="10 12" id="KW-1015">Disulfide bond</keyword>
<name>A0AAW0UP21_SCYPA</name>
<dbReference type="InterPro" id="IPR038050">
    <property type="entry name" value="Neuro_actylchol_rec"/>
</dbReference>
<dbReference type="InterPro" id="IPR036055">
    <property type="entry name" value="LDL_receptor-like_sf"/>
</dbReference>
<keyword evidence="9 14" id="KW-0472">Membrane</keyword>
<dbReference type="InterPro" id="IPR018000">
    <property type="entry name" value="Neurotransmitter_ion_chnl_CS"/>
</dbReference>
<dbReference type="InterPro" id="IPR006202">
    <property type="entry name" value="Neur_chan_lig-bd"/>
</dbReference>
<keyword evidence="3" id="KW-0813">Transport</keyword>
<keyword evidence="18" id="KW-1185">Reference proteome</keyword>
<comment type="subcellular location">
    <subcellularLocation>
        <location evidence="2">Cell membrane</location>
    </subcellularLocation>
    <subcellularLocation>
        <location evidence="1">Membrane</location>
        <topology evidence="1">Multi-pass membrane protein</topology>
    </subcellularLocation>
</comment>
<reference evidence="17 18" key="1">
    <citation type="submission" date="2023-03" db="EMBL/GenBank/DDBJ databases">
        <title>High-quality genome of Scylla paramamosain provides insights in environmental adaptation.</title>
        <authorList>
            <person name="Zhang L."/>
        </authorList>
    </citation>
    <scope>NUCLEOTIDE SEQUENCE [LARGE SCALE GENOMIC DNA]</scope>
    <source>
        <strain evidence="17">LZ_2023a</strain>
        <tissue evidence="17">Muscle</tissue>
    </source>
</reference>
<evidence type="ECO:0000256" key="14">
    <source>
        <dbReference type="SAM" id="Phobius"/>
    </source>
</evidence>
<dbReference type="InterPro" id="IPR002172">
    <property type="entry name" value="LDrepeatLR_classA_rpt"/>
</dbReference>
<keyword evidence="11" id="KW-0407">Ion channel</keyword>
<evidence type="ECO:0000313" key="18">
    <source>
        <dbReference type="Proteomes" id="UP001487740"/>
    </source>
</evidence>
<feature type="disulfide bond" evidence="12">
    <location>
        <begin position="445"/>
        <end position="457"/>
    </location>
</feature>
<dbReference type="SUPFAM" id="SSF90112">
    <property type="entry name" value="Neurotransmitter-gated ion-channel transmembrane pore"/>
    <property type="match status" value="1"/>
</dbReference>
<protein>
    <recommendedName>
        <fullName evidence="16">C-type lectin domain-containing protein</fullName>
    </recommendedName>
</protein>
<evidence type="ECO:0000256" key="11">
    <source>
        <dbReference type="ARBA" id="ARBA00023303"/>
    </source>
</evidence>
<dbReference type="InterPro" id="IPR036719">
    <property type="entry name" value="Neuro-gated_channel_TM_sf"/>
</dbReference>
<dbReference type="Pfam" id="PF00057">
    <property type="entry name" value="Ldl_recept_a"/>
    <property type="match status" value="1"/>
</dbReference>
<dbReference type="InterPro" id="IPR001304">
    <property type="entry name" value="C-type_lectin-like"/>
</dbReference>
<dbReference type="Gene3D" id="2.70.170.10">
    <property type="entry name" value="Neurotransmitter-gated ion-channel ligand-binding domain"/>
    <property type="match status" value="1"/>
</dbReference>